<dbReference type="GO" id="GO:0005737">
    <property type="term" value="C:cytoplasm"/>
    <property type="evidence" value="ECO:0007669"/>
    <property type="project" value="UniProtKB-SubCell"/>
</dbReference>
<evidence type="ECO:0000256" key="1">
    <source>
        <dbReference type="ARBA" id="ARBA00004496"/>
    </source>
</evidence>
<dbReference type="EMBL" id="DRMH01000136">
    <property type="protein sequence ID" value="HFC98747.1"/>
    <property type="molecule type" value="Genomic_DNA"/>
</dbReference>
<proteinExistence type="inferred from homology"/>
<dbReference type="Gene3D" id="6.10.250.660">
    <property type="match status" value="1"/>
</dbReference>
<dbReference type="Pfam" id="PF05103">
    <property type="entry name" value="DivIVA"/>
    <property type="match status" value="1"/>
</dbReference>
<evidence type="ECO:0000256" key="2">
    <source>
        <dbReference type="ARBA" id="ARBA00009008"/>
    </source>
</evidence>
<organism evidence="9">
    <name type="scientific">Thermosulfurimonas dismutans</name>
    <dbReference type="NCBI Taxonomy" id="999894"/>
    <lineage>
        <taxon>Bacteria</taxon>
        <taxon>Pseudomonadati</taxon>
        <taxon>Thermodesulfobacteriota</taxon>
        <taxon>Thermodesulfobacteria</taxon>
        <taxon>Thermodesulfobacteriales</taxon>
        <taxon>Thermodesulfobacteriaceae</taxon>
        <taxon>Thermosulfurimonas</taxon>
    </lineage>
</organism>
<dbReference type="Proteomes" id="UP000886043">
    <property type="component" value="Unassembled WGS sequence"/>
</dbReference>
<comment type="subcellular location">
    <subcellularLocation>
        <location evidence="1">Cytoplasm</location>
    </subcellularLocation>
</comment>
<evidence type="ECO:0000256" key="5">
    <source>
        <dbReference type="ARBA" id="ARBA00023054"/>
    </source>
</evidence>
<dbReference type="AlphaFoldDB" id="A0A7C3CH85"/>
<feature type="region of interest" description="Disordered" evidence="8">
    <location>
        <begin position="134"/>
        <end position="160"/>
    </location>
</feature>
<keyword evidence="4" id="KW-0132">Cell division</keyword>
<keyword evidence="3" id="KW-0963">Cytoplasm</keyword>
<dbReference type="PANTHER" id="PTHR35794:SF2">
    <property type="entry name" value="CELL DIVISION PROTEIN DIVIVA"/>
    <property type="match status" value="1"/>
</dbReference>
<evidence type="ECO:0000256" key="4">
    <source>
        <dbReference type="ARBA" id="ARBA00022618"/>
    </source>
</evidence>
<dbReference type="PANTHER" id="PTHR35794">
    <property type="entry name" value="CELL DIVISION PROTEIN DIVIVA"/>
    <property type="match status" value="1"/>
</dbReference>
<gene>
    <name evidence="9" type="ORF">ENJ40_09900</name>
</gene>
<comment type="similarity">
    <text evidence="2">Belongs to the DivIVA family.</text>
</comment>
<keyword evidence="6" id="KW-0131">Cell cycle</keyword>
<evidence type="ECO:0000256" key="7">
    <source>
        <dbReference type="SAM" id="Coils"/>
    </source>
</evidence>
<dbReference type="GO" id="GO:0051301">
    <property type="term" value="P:cell division"/>
    <property type="evidence" value="ECO:0007669"/>
    <property type="project" value="UniProtKB-KW"/>
</dbReference>
<comment type="caution">
    <text evidence="9">The sequence shown here is derived from an EMBL/GenBank/DDBJ whole genome shotgun (WGS) entry which is preliminary data.</text>
</comment>
<protein>
    <submittedName>
        <fullName evidence="9">DivIVA domain-containing protein</fullName>
    </submittedName>
</protein>
<feature type="coiled-coil region" evidence="7">
    <location>
        <begin position="29"/>
        <end position="113"/>
    </location>
</feature>
<evidence type="ECO:0000313" key="9">
    <source>
        <dbReference type="EMBL" id="HFC98747.1"/>
    </source>
</evidence>
<name>A0A7C3CH85_9BACT</name>
<evidence type="ECO:0000256" key="6">
    <source>
        <dbReference type="ARBA" id="ARBA00023306"/>
    </source>
</evidence>
<sequence length="160" mass="18698">MKLTPRDIREKRFSVVPIGYSRGAVRSFLNEVADLLKEVIRENHQLRDELNRKEQEIAELQQEVRAFREALRRLDEFSETIKAQAEAEARRIIEEAEKEARELEEDIERLWKVREKLRLDLRALLLSYLEHLEEKPRARGPETSGGDDSQGSGSTEGQEE</sequence>
<accession>A0A7C3CH85</accession>
<keyword evidence="5 7" id="KW-0175">Coiled coil</keyword>
<evidence type="ECO:0000256" key="3">
    <source>
        <dbReference type="ARBA" id="ARBA00022490"/>
    </source>
</evidence>
<dbReference type="InterPro" id="IPR019933">
    <property type="entry name" value="DivIVA_domain"/>
</dbReference>
<dbReference type="NCBIfam" id="TIGR03544">
    <property type="entry name" value="DivI1A_domain"/>
    <property type="match status" value="1"/>
</dbReference>
<reference evidence="9" key="1">
    <citation type="journal article" date="2020" name="mSystems">
        <title>Genome- and Community-Level Interaction Insights into Carbon Utilization and Element Cycling Functions of Hydrothermarchaeota in Hydrothermal Sediment.</title>
        <authorList>
            <person name="Zhou Z."/>
            <person name="Liu Y."/>
            <person name="Xu W."/>
            <person name="Pan J."/>
            <person name="Luo Z.H."/>
            <person name="Li M."/>
        </authorList>
    </citation>
    <scope>NUCLEOTIDE SEQUENCE [LARGE SCALE GENOMIC DNA]</scope>
    <source>
        <strain evidence="9">HyVt-483</strain>
    </source>
</reference>
<evidence type="ECO:0000256" key="8">
    <source>
        <dbReference type="SAM" id="MobiDB-lite"/>
    </source>
</evidence>
<feature type="compositionally biased region" description="Low complexity" evidence="8">
    <location>
        <begin position="142"/>
        <end position="160"/>
    </location>
</feature>
<dbReference type="InterPro" id="IPR007793">
    <property type="entry name" value="DivIVA_fam"/>
</dbReference>